<dbReference type="OrthoDB" id="8119704at2759"/>
<accession>A0A4U0UVV0</accession>
<dbReference type="InterPro" id="IPR000639">
    <property type="entry name" value="Epox_hydrolase-like"/>
</dbReference>
<evidence type="ECO:0000259" key="1">
    <source>
        <dbReference type="Pfam" id="PF12697"/>
    </source>
</evidence>
<organism evidence="2 3">
    <name type="scientific">Friedmanniomyces endolithicus</name>
    <dbReference type="NCBI Taxonomy" id="329885"/>
    <lineage>
        <taxon>Eukaryota</taxon>
        <taxon>Fungi</taxon>
        <taxon>Dikarya</taxon>
        <taxon>Ascomycota</taxon>
        <taxon>Pezizomycotina</taxon>
        <taxon>Dothideomycetes</taxon>
        <taxon>Dothideomycetidae</taxon>
        <taxon>Mycosphaerellales</taxon>
        <taxon>Teratosphaeriaceae</taxon>
        <taxon>Friedmanniomyces</taxon>
    </lineage>
</organism>
<dbReference type="GO" id="GO:0003824">
    <property type="term" value="F:catalytic activity"/>
    <property type="evidence" value="ECO:0007669"/>
    <property type="project" value="InterPro"/>
</dbReference>
<dbReference type="EMBL" id="NAJP01000034">
    <property type="protein sequence ID" value="TKA40197.1"/>
    <property type="molecule type" value="Genomic_DNA"/>
</dbReference>
<comment type="caution">
    <text evidence="2">The sequence shown here is derived from an EMBL/GenBank/DDBJ whole genome shotgun (WGS) entry which is preliminary data.</text>
</comment>
<dbReference type="Proteomes" id="UP000310066">
    <property type="component" value="Unassembled WGS sequence"/>
</dbReference>
<reference evidence="2 3" key="1">
    <citation type="submission" date="2017-03" db="EMBL/GenBank/DDBJ databases">
        <title>Genomes of endolithic fungi from Antarctica.</title>
        <authorList>
            <person name="Coleine C."/>
            <person name="Masonjones S."/>
            <person name="Stajich J.E."/>
        </authorList>
    </citation>
    <scope>NUCLEOTIDE SEQUENCE [LARGE SCALE GENOMIC DNA]</scope>
    <source>
        <strain evidence="2 3">CCFEE 5311</strain>
    </source>
</reference>
<gene>
    <name evidence="2" type="ORF">B0A54_10803</name>
</gene>
<dbReference type="Pfam" id="PF12697">
    <property type="entry name" value="Abhydrolase_6"/>
    <property type="match status" value="1"/>
</dbReference>
<feature type="domain" description="AB hydrolase-1" evidence="1">
    <location>
        <begin position="22"/>
        <end position="247"/>
    </location>
</feature>
<dbReference type="InterPro" id="IPR050266">
    <property type="entry name" value="AB_hydrolase_sf"/>
</dbReference>
<evidence type="ECO:0000313" key="2">
    <source>
        <dbReference type="EMBL" id="TKA40197.1"/>
    </source>
</evidence>
<dbReference type="InterPro" id="IPR029058">
    <property type="entry name" value="AB_hydrolase_fold"/>
</dbReference>
<name>A0A4U0UVV0_9PEZI</name>
<dbReference type="STRING" id="329885.A0A4U0UVV0"/>
<dbReference type="PANTHER" id="PTHR43798">
    <property type="entry name" value="MONOACYLGLYCEROL LIPASE"/>
    <property type="match status" value="1"/>
</dbReference>
<dbReference type="AlphaFoldDB" id="A0A4U0UVV0"/>
<dbReference type="PRINTS" id="PR00111">
    <property type="entry name" value="ABHYDROLASE"/>
</dbReference>
<evidence type="ECO:0000313" key="3">
    <source>
        <dbReference type="Proteomes" id="UP000310066"/>
    </source>
</evidence>
<dbReference type="Gene3D" id="3.40.50.1820">
    <property type="entry name" value="alpha/beta hydrolase"/>
    <property type="match status" value="1"/>
</dbReference>
<dbReference type="PRINTS" id="PR00412">
    <property type="entry name" value="EPOXHYDRLASE"/>
</dbReference>
<dbReference type="InterPro" id="IPR000073">
    <property type="entry name" value="AB_hydrolase_1"/>
</dbReference>
<proteinExistence type="predicted"/>
<protein>
    <recommendedName>
        <fullName evidence="1">AB hydrolase-1 domain-containing protein</fullName>
    </recommendedName>
</protein>
<sequence length="264" mass="28474">MTYLDRDGVRLYYETHGSGTPLILTHGYSSTSEMWQGQIDVLAREGYRVVVWDMRGHGKSSYPDEHSLYSEEHTVADMAAILDEVGGPGSSTIVGGLSLGGYMSLAFYRVHPSRVRALLIIDTGPGFKNDAAREAWNKTANETGARFDRDGLSLTQDMSPERSRATHRNAKGLAMAARGMLAQRNAAVIESLPRINAPALVVVGGDDTPFLAASEYMAKKIPGAKKVVVPKAGHAANIDQPLLFNDAVRAFLRSLGRSGGTAKL</sequence>
<dbReference type="SUPFAM" id="SSF53474">
    <property type="entry name" value="alpha/beta-Hydrolases"/>
    <property type="match status" value="1"/>
</dbReference>